<reference evidence="1 2" key="1">
    <citation type="submission" date="2020-04" db="EMBL/GenBank/DDBJ databases">
        <authorList>
            <person name="Alioto T."/>
            <person name="Alioto T."/>
            <person name="Gomez Garrido J."/>
        </authorList>
    </citation>
    <scope>NUCLEOTIDE SEQUENCE [LARGE SCALE GENOMIC DNA]</scope>
</reference>
<name>A0A8S1E5P1_9INSE</name>
<dbReference type="AlphaFoldDB" id="A0A8S1E5P1"/>
<gene>
    <name evidence="1" type="ORF">CLODIP_2_CD04356</name>
</gene>
<accession>A0A8S1E5P1</accession>
<proteinExistence type="predicted"/>
<comment type="caution">
    <text evidence="1">The sequence shown here is derived from an EMBL/GenBank/DDBJ whole genome shotgun (WGS) entry which is preliminary data.</text>
</comment>
<sequence length="225" mass="24750">MKRAKGVAKEFAAEYGPVEMTDELYSVGTVVPQQKGSAVLLNVVSKERFYYKFSYDPETFLVRLSYAILGLRDFCRERVVRKTDRVHWRWTQCKLLEAFADMDIELAVYLQMRPREVRAKQRSTGRGEGGARSVPKVTAATGGPSVAFGVPGPAGEHADPNCALAATRVGSGKPEFVPLVVSLATENSKASPDLSFLSCELLPNDAVERPFFDRPFFPVNAGLNG</sequence>
<protein>
    <submittedName>
        <fullName evidence="1">Uncharacterized protein</fullName>
    </submittedName>
</protein>
<keyword evidence="2" id="KW-1185">Reference proteome</keyword>
<evidence type="ECO:0000313" key="2">
    <source>
        <dbReference type="Proteomes" id="UP000494165"/>
    </source>
</evidence>
<evidence type="ECO:0000313" key="1">
    <source>
        <dbReference type="EMBL" id="CAB3388749.1"/>
    </source>
</evidence>
<dbReference type="EMBL" id="CADEPI010000889">
    <property type="protein sequence ID" value="CAB3388749.1"/>
    <property type="molecule type" value="Genomic_DNA"/>
</dbReference>
<organism evidence="1 2">
    <name type="scientific">Cloeon dipterum</name>
    <dbReference type="NCBI Taxonomy" id="197152"/>
    <lineage>
        <taxon>Eukaryota</taxon>
        <taxon>Metazoa</taxon>
        <taxon>Ecdysozoa</taxon>
        <taxon>Arthropoda</taxon>
        <taxon>Hexapoda</taxon>
        <taxon>Insecta</taxon>
        <taxon>Pterygota</taxon>
        <taxon>Palaeoptera</taxon>
        <taxon>Ephemeroptera</taxon>
        <taxon>Pisciforma</taxon>
        <taxon>Baetidae</taxon>
        <taxon>Cloeon</taxon>
    </lineage>
</organism>
<dbReference type="Proteomes" id="UP000494165">
    <property type="component" value="Unassembled WGS sequence"/>
</dbReference>